<dbReference type="AlphaFoldDB" id="A0A3A5MH89"/>
<name>A0A3A5MH89_9MICO</name>
<dbReference type="SUPFAM" id="SSF51905">
    <property type="entry name" value="FAD/NAD(P)-binding domain"/>
    <property type="match status" value="1"/>
</dbReference>
<reference evidence="2 3" key="1">
    <citation type="submission" date="2018-09" db="EMBL/GenBank/DDBJ databases">
        <title>Novel species of Cryobacterium.</title>
        <authorList>
            <person name="Liu Q."/>
            <person name="Xin Y.-H."/>
        </authorList>
    </citation>
    <scope>NUCLEOTIDE SEQUENCE [LARGE SCALE GENOMIC DNA]</scope>
    <source>
        <strain evidence="2 3">Hh39</strain>
    </source>
</reference>
<evidence type="ECO:0000313" key="3">
    <source>
        <dbReference type="Proteomes" id="UP000272015"/>
    </source>
</evidence>
<dbReference type="GO" id="GO:0016491">
    <property type="term" value="F:oxidoreductase activity"/>
    <property type="evidence" value="ECO:0007669"/>
    <property type="project" value="InterPro"/>
</dbReference>
<dbReference type="EMBL" id="QZVS01000096">
    <property type="protein sequence ID" value="RJT85191.1"/>
    <property type="molecule type" value="Genomic_DNA"/>
</dbReference>
<feature type="domain" description="FAD/NAD(P)-binding" evidence="1">
    <location>
        <begin position="3"/>
        <end position="185"/>
    </location>
</feature>
<keyword evidence="3" id="KW-1185">Reference proteome</keyword>
<comment type="caution">
    <text evidence="2">The sequence shown here is derived from an EMBL/GenBank/DDBJ whole genome shotgun (WGS) entry which is preliminary data.</text>
</comment>
<dbReference type="InterPro" id="IPR023753">
    <property type="entry name" value="FAD/NAD-binding_dom"/>
</dbReference>
<sequence length="487" mass="52321">MARVVVLGAGVSGHTAALYLKKRLGRDHEVIVVSPGSKWNWIPSNIWVGVGKMGADKVVFPLAPIYRRKRIEFHQAKAVALYPDGDAHNPRGQVEIVYTDPTRVGTTERLGYDYLINATGPQLNFAATPGLGPDAGNTVSVCTPSHAVGAAKRLAEVITTLKAGIPQTLVVGVGHGTCTCEGAAFEYAFNVEQELQGAGVRDKAEVIYLTNEHELGDFGVGGMTFNSGGARVTSEAWMESLFRERRMKAITQAAVTRIDPGVINYTQIDGTENTQKFDFAMLLPPFRGVGLKAFDRTGAEITDTIFAPSGFMRVDADYTAKPFDEWTAEDWPKTYQNPTYANMFGVGIAFAPPHAISRPYATPGGLAVAPAPPRTGMPSGAMGKVVAMTIADMILKGALAPTHHASMGEMAAACIASTGTGLRRGTAAAMSMSPIVPDNARYPDTNGRDPRTTTGEIGLAAHWVKRVLHTMFLYKAKAYPFWYLIPE</sequence>
<gene>
    <name evidence="2" type="ORF">D6T64_19915</name>
</gene>
<proteinExistence type="predicted"/>
<dbReference type="Pfam" id="PF07992">
    <property type="entry name" value="Pyr_redox_2"/>
    <property type="match status" value="1"/>
</dbReference>
<dbReference type="RefSeq" id="WP_119976412.1">
    <property type="nucleotide sequence ID" value="NZ_JBHSQA010000004.1"/>
</dbReference>
<evidence type="ECO:0000259" key="1">
    <source>
        <dbReference type="Pfam" id="PF07992"/>
    </source>
</evidence>
<dbReference type="PANTHER" id="PTHR43755:SF1">
    <property type="entry name" value="FAD-DEPENDENT PYRIDINE NUCLEOTIDE-DISULPHIDE OXIDOREDUCTASE"/>
    <property type="match status" value="1"/>
</dbReference>
<dbReference type="Proteomes" id="UP000272015">
    <property type="component" value="Unassembled WGS sequence"/>
</dbReference>
<dbReference type="OrthoDB" id="9802771at2"/>
<dbReference type="InterPro" id="IPR052541">
    <property type="entry name" value="SQRD"/>
</dbReference>
<accession>A0A3A5MH89</accession>
<organism evidence="2 3">
    <name type="scientific">Cryobacterium melibiosiphilum</name>
    <dbReference type="NCBI Taxonomy" id="995039"/>
    <lineage>
        <taxon>Bacteria</taxon>
        <taxon>Bacillati</taxon>
        <taxon>Actinomycetota</taxon>
        <taxon>Actinomycetes</taxon>
        <taxon>Micrococcales</taxon>
        <taxon>Microbacteriaceae</taxon>
        <taxon>Cryobacterium</taxon>
    </lineage>
</organism>
<dbReference type="PANTHER" id="PTHR43755">
    <property type="match status" value="1"/>
</dbReference>
<dbReference type="InterPro" id="IPR036188">
    <property type="entry name" value="FAD/NAD-bd_sf"/>
</dbReference>
<evidence type="ECO:0000313" key="2">
    <source>
        <dbReference type="EMBL" id="RJT85191.1"/>
    </source>
</evidence>
<dbReference type="Gene3D" id="3.50.50.100">
    <property type="match status" value="1"/>
</dbReference>
<protein>
    <submittedName>
        <fullName evidence="2">NAD(P)/FAD-dependent oxidoreductase</fullName>
    </submittedName>
</protein>